<feature type="domain" description="PucR C-terminal helix-turn-helix" evidence="2">
    <location>
        <begin position="159"/>
        <end position="213"/>
    </location>
</feature>
<evidence type="ECO:0008006" key="6">
    <source>
        <dbReference type="Google" id="ProtNLM"/>
    </source>
</evidence>
<evidence type="ECO:0000313" key="4">
    <source>
        <dbReference type="EMBL" id="KAA1245373.1"/>
    </source>
</evidence>
<evidence type="ECO:0000256" key="1">
    <source>
        <dbReference type="ARBA" id="ARBA00006754"/>
    </source>
</evidence>
<evidence type="ECO:0000313" key="5">
    <source>
        <dbReference type="Proteomes" id="UP000324701"/>
    </source>
</evidence>
<keyword evidence="5" id="KW-1185">Reference proteome</keyword>
<accession>A0A5B1BDD6</accession>
<evidence type="ECO:0000259" key="2">
    <source>
        <dbReference type="Pfam" id="PF13556"/>
    </source>
</evidence>
<dbReference type="PANTHER" id="PTHR33744:SF1">
    <property type="entry name" value="DNA-BINDING TRANSCRIPTIONAL ACTIVATOR ADER"/>
    <property type="match status" value="1"/>
</dbReference>
<dbReference type="Proteomes" id="UP000324701">
    <property type="component" value="Unassembled WGS sequence"/>
</dbReference>
<protein>
    <recommendedName>
        <fullName evidence="6">PucR C-terminal helix-turn-helix domain-containing protein</fullName>
    </recommendedName>
</protein>
<dbReference type="InterPro" id="IPR051448">
    <property type="entry name" value="CdaR-like_regulators"/>
</dbReference>
<dbReference type="InterPro" id="IPR025736">
    <property type="entry name" value="PucR_C-HTH_dom"/>
</dbReference>
<dbReference type="EMBL" id="VTZN01000257">
    <property type="protein sequence ID" value="KAA1245373.1"/>
    <property type="molecule type" value="Genomic_DNA"/>
</dbReference>
<dbReference type="PANTHER" id="PTHR33744">
    <property type="entry name" value="CARBOHYDRATE DIACID REGULATOR"/>
    <property type="match status" value="1"/>
</dbReference>
<feature type="domain" description="CdaR GGDEF-like" evidence="3">
    <location>
        <begin position="21"/>
        <end position="104"/>
    </location>
</feature>
<dbReference type="AlphaFoldDB" id="A0A5B1BDD6"/>
<dbReference type="InterPro" id="IPR042070">
    <property type="entry name" value="PucR_C-HTH_sf"/>
</dbReference>
<dbReference type="Gene3D" id="1.10.10.2840">
    <property type="entry name" value="PucR C-terminal helix-turn-helix domain"/>
    <property type="match status" value="1"/>
</dbReference>
<dbReference type="Pfam" id="PF13556">
    <property type="entry name" value="HTH_30"/>
    <property type="match status" value="1"/>
</dbReference>
<gene>
    <name evidence="4" type="ORF">F0Q45_24210</name>
</gene>
<dbReference type="Pfam" id="PF17853">
    <property type="entry name" value="GGDEF_2"/>
    <property type="match status" value="1"/>
</dbReference>
<proteinExistence type="inferred from homology"/>
<dbReference type="InterPro" id="IPR041522">
    <property type="entry name" value="CdaR_GGDEF"/>
</dbReference>
<organism evidence="4 5">
    <name type="scientific">Mycobacterium simiae</name>
    <name type="common">Mycobacterium habana</name>
    <dbReference type="NCBI Taxonomy" id="1784"/>
    <lineage>
        <taxon>Bacteria</taxon>
        <taxon>Bacillati</taxon>
        <taxon>Actinomycetota</taxon>
        <taxon>Actinomycetes</taxon>
        <taxon>Mycobacteriales</taxon>
        <taxon>Mycobacteriaceae</taxon>
        <taxon>Mycobacterium</taxon>
        <taxon>Mycobacterium simiae complex</taxon>
    </lineage>
</organism>
<dbReference type="RefSeq" id="WP_149656311.1">
    <property type="nucleotide sequence ID" value="NZ_VTZN01000257.1"/>
</dbReference>
<reference evidence="4 5" key="1">
    <citation type="submission" date="2019-09" db="EMBL/GenBank/DDBJ databases">
        <title>Report of infection by Mycobacterium simiae a patient suffering from pulmonary tuberculosis.</title>
        <authorList>
            <person name="Mohanty P.S."/>
            <person name="Bansal A.K."/>
            <person name="Singh H."/>
            <person name="Sharma S."/>
            <person name="Patil S.A."/>
            <person name="Upadhaya P."/>
            <person name="Singh P.K."/>
            <person name="Kumar D."/>
            <person name="Kumar S."/>
            <person name="Singh R.K."/>
            <person name="Chaudhary B."/>
        </authorList>
    </citation>
    <scope>NUCLEOTIDE SEQUENCE [LARGE SCALE GENOMIC DNA]</scope>
    <source>
        <strain evidence="4 5">JAL-560-SIM</strain>
    </source>
</reference>
<name>A0A5B1BDD6_MYCSI</name>
<comment type="similarity">
    <text evidence="1">Belongs to the CdaR family.</text>
</comment>
<evidence type="ECO:0000259" key="3">
    <source>
        <dbReference type="Pfam" id="PF17853"/>
    </source>
</evidence>
<sequence length="226" mass="24586">MCRLSLIVWCGESDQGNELVGMERFTAELASALGSNERPLFIAADRVTGWVWIPLAADAAQSATGGLRQFAEARTVAPWMAAGDPLPGVDGFRRSHRQAQGARSVVLASGSPPPAVTMYNDPGLVVATQFCTDLEHTRAWICDVLGSLATATDSDERMRETLRSFLRAGSSLKATADELHLHVNSVKHRVQRALERRGKPITDDRLDVEVALLLCHWFGTAVLSYS</sequence>
<comment type="caution">
    <text evidence="4">The sequence shown here is derived from an EMBL/GenBank/DDBJ whole genome shotgun (WGS) entry which is preliminary data.</text>
</comment>
<dbReference type="OrthoDB" id="3663486at2"/>